<gene>
    <name evidence="4" type="primary">FGFR1OP2</name>
    <name evidence="4" type="ORF">Ciccas_008306</name>
</gene>
<evidence type="ECO:0000256" key="1">
    <source>
        <dbReference type="ARBA" id="ARBA00005537"/>
    </source>
</evidence>
<comment type="caution">
    <text evidence="4">The sequence shown here is derived from an EMBL/GenBank/DDBJ whole genome shotgun (WGS) entry which is preliminary data.</text>
</comment>
<keyword evidence="2 3" id="KW-0175">Coiled coil</keyword>
<dbReference type="InterPro" id="IPR008555">
    <property type="entry name" value="SIKE"/>
</dbReference>
<name>A0ABD2Q0T6_9PLAT</name>
<keyword evidence="5" id="KW-1185">Reference proteome</keyword>
<dbReference type="AlphaFoldDB" id="A0ABD2Q0T6"/>
<proteinExistence type="inferred from homology"/>
<dbReference type="PANTHER" id="PTHR12186:SF2">
    <property type="entry name" value="FGFR1 ONCOGENE PARTNER 2 HOMOLOG"/>
    <property type="match status" value="1"/>
</dbReference>
<evidence type="ECO:0000256" key="2">
    <source>
        <dbReference type="ARBA" id="ARBA00023054"/>
    </source>
</evidence>
<dbReference type="PANTHER" id="PTHR12186">
    <property type="entry name" value="SIKE FAMILY MEMBER"/>
    <property type="match status" value="1"/>
</dbReference>
<dbReference type="Pfam" id="PF05769">
    <property type="entry name" value="SIKE"/>
    <property type="match status" value="1"/>
</dbReference>
<reference evidence="4 5" key="1">
    <citation type="submission" date="2024-11" db="EMBL/GenBank/DDBJ databases">
        <title>Adaptive evolution of stress response genes in parasites aligns with host niche diversity.</title>
        <authorList>
            <person name="Hahn C."/>
            <person name="Resl P."/>
        </authorList>
    </citation>
    <scope>NUCLEOTIDE SEQUENCE [LARGE SCALE GENOMIC DNA]</scope>
    <source>
        <strain evidence="4">EGGRZ-B1_66</strain>
        <tissue evidence="4">Body</tissue>
    </source>
</reference>
<feature type="coiled-coil region" evidence="3">
    <location>
        <begin position="332"/>
        <end position="359"/>
    </location>
</feature>
<dbReference type="Proteomes" id="UP001626550">
    <property type="component" value="Unassembled WGS sequence"/>
</dbReference>
<evidence type="ECO:0000313" key="4">
    <source>
        <dbReference type="EMBL" id="KAL3313090.1"/>
    </source>
</evidence>
<organism evidence="4 5">
    <name type="scientific">Cichlidogyrus casuarinus</name>
    <dbReference type="NCBI Taxonomy" id="1844966"/>
    <lineage>
        <taxon>Eukaryota</taxon>
        <taxon>Metazoa</taxon>
        <taxon>Spiralia</taxon>
        <taxon>Lophotrochozoa</taxon>
        <taxon>Platyhelminthes</taxon>
        <taxon>Monogenea</taxon>
        <taxon>Monopisthocotylea</taxon>
        <taxon>Dactylogyridea</taxon>
        <taxon>Ancyrocephalidae</taxon>
        <taxon>Cichlidogyrus</taxon>
    </lineage>
</organism>
<evidence type="ECO:0000256" key="3">
    <source>
        <dbReference type="SAM" id="Coils"/>
    </source>
</evidence>
<comment type="similarity">
    <text evidence="1">Belongs to the SIKE family.</text>
</comment>
<evidence type="ECO:0000313" key="5">
    <source>
        <dbReference type="Proteomes" id="UP001626550"/>
    </source>
</evidence>
<dbReference type="EMBL" id="JBJKFK010001440">
    <property type="protein sequence ID" value="KAL3313090.1"/>
    <property type="molecule type" value="Genomic_DNA"/>
</dbReference>
<feature type="coiled-coil region" evidence="3">
    <location>
        <begin position="391"/>
        <end position="450"/>
    </location>
</feature>
<protein>
    <submittedName>
        <fullName evidence="4">FGFR1 oncoprotein partner 2</fullName>
    </submittedName>
</protein>
<accession>A0ABD2Q0T6</accession>
<sequence length="522" mass="59519">MKRLYSSKDKAIKTFVTKYHNLEKLAMKYRGHQSLLGALFVAEASDSWFKIPKESQSSNALGGISALKQLLLLTFAVQIVQYASQSPKTEQPDIKPLLELDNVALVSQSSAHFMINPEQKCVALNQATERKIDQLISHCEKALKDVKSFLEPESNCVALTQEIDKLNCRNIMDLEPGTWKDKLISLGIALMSLHFYLFRTSDKTEETARKITEITEKLDSVLQILEELSDPELFLAGKLNEYRVLLEEIETRSDNAHMNLDISLQKTLSDANQLTEMLKKNDEEVEVLRNILSQAKSTIDMMRDYQEDDMSFSEIQNAVNRGPYKTPLILCLAAENKQVKLLKLQNKTLNESIEQYDKTMEMIMTKYRIQMTGVMRITQLEQEHEARNSGVEEALQTREACEDETRLLREKYTRLEQMVQELVANADQYSNHLQEDISRLRKENQGLREILTIAKGVDFTIPTDTNTTPTVRHVERWGEPSPPEVQVIPMDDSTEVDRVKTCMDSVSDGDSDCTISPDDTAP</sequence>